<feature type="domain" description="Isochorismatase-like" evidence="3">
    <location>
        <begin position="56"/>
        <end position="236"/>
    </location>
</feature>
<dbReference type="EMBL" id="MRCX01000043">
    <property type="protein sequence ID" value="RKK77706.1"/>
    <property type="molecule type" value="Genomic_DNA"/>
</dbReference>
<organism evidence="4 5">
    <name type="scientific">Fusarium oxysporum</name>
    <name type="common">Fusarium vascular wilt</name>
    <dbReference type="NCBI Taxonomy" id="5507"/>
    <lineage>
        <taxon>Eukaryota</taxon>
        <taxon>Fungi</taxon>
        <taxon>Dikarya</taxon>
        <taxon>Ascomycota</taxon>
        <taxon>Pezizomycotina</taxon>
        <taxon>Sordariomycetes</taxon>
        <taxon>Hypocreomycetidae</taxon>
        <taxon>Hypocreales</taxon>
        <taxon>Nectriaceae</taxon>
        <taxon>Fusarium</taxon>
        <taxon>Fusarium oxysporum species complex</taxon>
    </lineage>
</organism>
<dbReference type="VEuPathDB" id="FungiDB:FOMG_10814"/>
<evidence type="ECO:0000313" key="4">
    <source>
        <dbReference type="EMBL" id="RKK77706.1"/>
    </source>
</evidence>
<name>A0A420NBQ5_FUSOX</name>
<dbReference type="SUPFAM" id="SSF52499">
    <property type="entry name" value="Isochorismatase-like hydrolases"/>
    <property type="match status" value="1"/>
</dbReference>
<dbReference type="Proteomes" id="UP000285084">
    <property type="component" value="Unassembled WGS sequence"/>
</dbReference>
<dbReference type="CDD" id="cd00431">
    <property type="entry name" value="cysteine_hydrolases"/>
    <property type="match status" value="1"/>
</dbReference>
<gene>
    <name evidence="4" type="ORF">BFJ69_g5995</name>
</gene>
<sequence>MKVKVIGGRNNFWLWTKKDGFNLTHPPNPDSPPIDPRITLNTQAEKVTIDPSKTELVIIDMQNYFLSPLLGRPPESPGLEIVDKLVKQVIPVYRKVGIPVVWLGWGVKDSDLDDMAPEHRKSIGADIGPVKCEDVTLIDAGRAMMRDQWNTEFHPDLKRIAEPQDIHISKNRLSGFWGGTGIEDALRKRGITTLLFAGENTDQCVAGTIRDAYTKGWDCLMLSDACVTTSPNFAKKCIEFNREGGWGFVLSCKELADGVYSIDRGTQHV</sequence>
<accession>A0A420NBQ5</accession>
<evidence type="ECO:0000256" key="1">
    <source>
        <dbReference type="ARBA" id="ARBA00006336"/>
    </source>
</evidence>
<dbReference type="Pfam" id="PF00857">
    <property type="entry name" value="Isochorismatase"/>
    <property type="match status" value="1"/>
</dbReference>
<evidence type="ECO:0000313" key="5">
    <source>
        <dbReference type="Proteomes" id="UP000285084"/>
    </source>
</evidence>
<reference evidence="4 5" key="1">
    <citation type="journal article" date="2018" name="Sci. Rep.">
        <title>Characterisation of pathogen-specific regions and novel effector candidates in Fusarium oxysporum f. sp. cepae.</title>
        <authorList>
            <person name="Armitage A.D."/>
            <person name="Taylor A."/>
            <person name="Sobczyk M.K."/>
            <person name="Baxter L."/>
            <person name="Greenfield B.P."/>
            <person name="Bates H.J."/>
            <person name="Wilson F."/>
            <person name="Jackson A.C."/>
            <person name="Ott S."/>
            <person name="Harrison R.J."/>
            <person name="Clarkson J.P."/>
        </authorList>
    </citation>
    <scope>NUCLEOTIDE SEQUENCE [LARGE SCALE GENOMIC DNA]</scope>
    <source>
        <strain evidence="4 5">Fo_A13</strain>
    </source>
</reference>
<comment type="caution">
    <text evidence="4">The sequence shown here is derived from an EMBL/GenBank/DDBJ whole genome shotgun (WGS) entry which is preliminary data.</text>
</comment>
<dbReference type="PANTHER" id="PTHR43540:SF9">
    <property type="entry name" value="FAMILY HYDROLASE, PUTATIVE (AFU_ORTHOLOGUE AFUA_2G08700)-RELATED"/>
    <property type="match status" value="1"/>
</dbReference>
<dbReference type="Gene3D" id="3.40.50.850">
    <property type="entry name" value="Isochorismatase-like"/>
    <property type="match status" value="1"/>
</dbReference>
<keyword evidence="2" id="KW-0378">Hydrolase</keyword>
<dbReference type="InterPro" id="IPR000868">
    <property type="entry name" value="Isochorismatase-like_dom"/>
</dbReference>
<dbReference type="GO" id="GO:0016787">
    <property type="term" value="F:hydrolase activity"/>
    <property type="evidence" value="ECO:0007669"/>
    <property type="project" value="UniProtKB-KW"/>
</dbReference>
<evidence type="ECO:0000256" key="2">
    <source>
        <dbReference type="ARBA" id="ARBA00022801"/>
    </source>
</evidence>
<dbReference type="AlphaFoldDB" id="A0A420NBQ5"/>
<comment type="similarity">
    <text evidence="1">Belongs to the isochorismatase family.</text>
</comment>
<evidence type="ECO:0000259" key="3">
    <source>
        <dbReference type="Pfam" id="PF00857"/>
    </source>
</evidence>
<dbReference type="InterPro" id="IPR036380">
    <property type="entry name" value="Isochorismatase-like_sf"/>
</dbReference>
<dbReference type="VEuPathDB" id="FungiDB:FOXG_02753"/>
<proteinExistence type="inferred from homology"/>
<protein>
    <recommendedName>
        <fullName evidence="3">Isochorismatase-like domain-containing protein</fullName>
    </recommendedName>
</protein>
<dbReference type="InterPro" id="IPR050272">
    <property type="entry name" value="Isochorismatase-like_hydrls"/>
</dbReference>
<dbReference type="PANTHER" id="PTHR43540">
    <property type="entry name" value="PEROXYUREIDOACRYLATE/UREIDOACRYLATE AMIDOHYDROLASE-RELATED"/>
    <property type="match status" value="1"/>
</dbReference>
<dbReference type="VEuPathDB" id="FungiDB:FOC1_g10015285"/>